<dbReference type="AlphaFoldDB" id="A0A183HU75"/>
<dbReference type="WBParaSite" id="OFLC_0001103701-mRNA-1">
    <property type="protein sequence ID" value="OFLC_0001103701-mRNA-1"/>
    <property type="gene ID" value="OFLC_0001103701"/>
</dbReference>
<reference evidence="1 2" key="2">
    <citation type="submission" date="2018-11" db="EMBL/GenBank/DDBJ databases">
        <authorList>
            <consortium name="Pathogen Informatics"/>
        </authorList>
    </citation>
    <scope>NUCLEOTIDE SEQUENCE [LARGE SCALE GENOMIC DNA]</scope>
</reference>
<evidence type="ECO:0000313" key="1">
    <source>
        <dbReference type="EMBL" id="VDO73288.1"/>
    </source>
</evidence>
<accession>A0A183HU75</accession>
<gene>
    <name evidence="1" type="ORF">OFLC_LOCUS11035</name>
</gene>
<keyword evidence="2" id="KW-1185">Reference proteome</keyword>
<protein>
    <submittedName>
        <fullName evidence="1 3">Uncharacterized protein</fullName>
    </submittedName>
</protein>
<evidence type="ECO:0000313" key="2">
    <source>
        <dbReference type="Proteomes" id="UP000267606"/>
    </source>
</evidence>
<organism evidence="3">
    <name type="scientific">Onchocerca flexuosa</name>
    <dbReference type="NCBI Taxonomy" id="387005"/>
    <lineage>
        <taxon>Eukaryota</taxon>
        <taxon>Metazoa</taxon>
        <taxon>Ecdysozoa</taxon>
        <taxon>Nematoda</taxon>
        <taxon>Chromadorea</taxon>
        <taxon>Rhabditida</taxon>
        <taxon>Spirurina</taxon>
        <taxon>Spiruromorpha</taxon>
        <taxon>Filarioidea</taxon>
        <taxon>Onchocercidae</taxon>
        <taxon>Onchocerca</taxon>
    </lineage>
</organism>
<proteinExistence type="predicted"/>
<sequence length="37" mass="4437">MMNFRFKERACICRSNTTCTTFWEFATLCLAHRKCLC</sequence>
<dbReference type="Proteomes" id="UP000267606">
    <property type="component" value="Unassembled WGS sequence"/>
</dbReference>
<evidence type="ECO:0000313" key="3">
    <source>
        <dbReference type="WBParaSite" id="OFLC_0001103701-mRNA-1"/>
    </source>
</evidence>
<dbReference type="EMBL" id="UZAJ01015409">
    <property type="protein sequence ID" value="VDO73288.1"/>
    <property type="molecule type" value="Genomic_DNA"/>
</dbReference>
<reference evidence="3" key="1">
    <citation type="submission" date="2016-06" db="UniProtKB">
        <authorList>
            <consortium name="WormBaseParasite"/>
        </authorList>
    </citation>
    <scope>IDENTIFICATION</scope>
</reference>
<name>A0A183HU75_9BILA</name>